<keyword evidence="1" id="KW-0472">Membrane</keyword>
<accession>A0A0D8JFH1</accession>
<gene>
    <name evidence="2" type="ORF">LH29_03685</name>
</gene>
<proteinExistence type="predicted"/>
<name>A0A0D8JFH1_9BACT</name>
<keyword evidence="1" id="KW-0812">Transmembrane</keyword>
<evidence type="ECO:0000256" key="1">
    <source>
        <dbReference type="SAM" id="Phobius"/>
    </source>
</evidence>
<reference evidence="2 3" key="1">
    <citation type="submission" date="2014-09" db="EMBL/GenBank/DDBJ databases">
        <title>Draft Genome Sequence of Draconibacterium sp. JN14CK-3.</title>
        <authorList>
            <person name="Dong C."/>
            <person name="Lai Q."/>
            <person name="Shao Z."/>
        </authorList>
    </citation>
    <scope>NUCLEOTIDE SEQUENCE [LARGE SCALE GENOMIC DNA]</scope>
    <source>
        <strain evidence="2 3">JN14CK-3</strain>
    </source>
</reference>
<dbReference type="OrthoDB" id="827860at2"/>
<dbReference type="EMBL" id="JRHC01000001">
    <property type="protein sequence ID" value="KJF44583.1"/>
    <property type="molecule type" value="Genomic_DNA"/>
</dbReference>
<keyword evidence="3" id="KW-1185">Reference proteome</keyword>
<sequence>MCSEIPREPGLWIVYASQINDSTIEINNCSPTISLTKTNILIPPTSIFPEFKDQTSDSLKVKIYKLERKTDGLNYWLSDLEKLRKYKGEHNIIMETRNENRQIYLIAFLVLVNIVLLSKVLKKRRK</sequence>
<dbReference type="Proteomes" id="UP000032544">
    <property type="component" value="Unassembled WGS sequence"/>
</dbReference>
<comment type="caution">
    <text evidence="2">The sequence shown here is derived from an EMBL/GenBank/DDBJ whole genome shotgun (WGS) entry which is preliminary data.</text>
</comment>
<protein>
    <submittedName>
        <fullName evidence="2">Uncharacterized protein</fullName>
    </submittedName>
</protein>
<dbReference type="RefSeq" id="WP_045026127.1">
    <property type="nucleotide sequence ID" value="NZ_JRHC01000001.1"/>
</dbReference>
<dbReference type="AlphaFoldDB" id="A0A0D8JFH1"/>
<organism evidence="2 3">
    <name type="scientific">Draconibacterium sediminis</name>
    <dbReference type="NCBI Taxonomy" id="1544798"/>
    <lineage>
        <taxon>Bacteria</taxon>
        <taxon>Pseudomonadati</taxon>
        <taxon>Bacteroidota</taxon>
        <taxon>Bacteroidia</taxon>
        <taxon>Marinilabiliales</taxon>
        <taxon>Prolixibacteraceae</taxon>
        <taxon>Draconibacterium</taxon>
    </lineage>
</organism>
<evidence type="ECO:0000313" key="2">
    <source>
        <dbReference type="EMBL" id="KJF44583.1"/>
    </source>
</evidence>
<feature type="transmembrane region" description="Helical" evidence="1">
    <location>
        <begin position="103"/>
        <end position="121"/>
    </location>
</feature>
<evidence type="ECO:0000313" key="3">
    <source>
        <dbReference type="Proteomes" id="UP000032544"/>
    </source>
</evidence>
<keyword evidence="1" id="KW-1133">Transmembrane helix</keyword>